<dbReference type="InterPro" id="IPR029044">
    <property type="entry name" value="Nucleotide-diphossugar_trans"/>
</dbReference>
<keyword evidence="3" id="KW-0328">Glycosyltransferase</keyword>
<dbReference type="EMBL" id="CP097160">
    <property type="protein sequence ID" value="UQN15089.1"/>
    <property type="molecule type" value="Genomic_DNA"/>
</dbReference>
<feature type="domain" description="Spore protein YkvP/CgeB glycosyl transferase-like" evidence="2">
    <location>
        <begin position="271"/>
        <end position="385"/>
    </location>
</feature>
<dbReference type="Gene3D" id="3.90.550.10">
    <property type="entry name" value="Spore Coat Polysaccharide Biosynthesis Protein SpsA, Chain A"/>
    <property type="match status" value="1"/>
</dbReference>
<reference evidence="3" key="1">
    <citation type="submission" date="2022-05" db="EMBL/GenBank/DDBJ databases">
        <title>Complete genome sequence of toluene-degrading Gulosibacter sediminis strain ACHW.36C.</title>
        <authorList>
            <person name="Wai A.C."/>
            <person name="Lai G.K."/>
            <person name="Griffin S.D."/>
            <person name="Leung F.C."/>
        </authorList>
    </citation>
    <scope>NUCLEOTIDE SEQUENCE [LARGE SCALE GENOMIC DNA]</scope>
    <source>
        <strain evidence="3">ACHW.36C</strain>
    </source>
</reference>
<dbReference type="InterPro" id="IPR055259">
    <property type="entry name" value="YkvP/CgeB_Glyco_trans-like"/>
</dbReference>
<feature type="domain" description="Glycosyltransferase 2-like" evidence="1">
    <location>
        <begin position="404"/>
        <end position="513"/>
    </location>
</feature>
<evidence type="ECO:0000259" key="1">
    <source>
        <dbReference type="Pfam" id="PF00535"/>
    </source>
</evidence>
<dbReference type="InterPro" id="IPR001173">
    <property type="entry name" value="Glyco_trans_2-like"/>
</dbReference>
<dbReference type="SUPFAM" id="SSF53448">
    <property type="entry name" value="Nucleotide-diphospho-sugar transferases"/>
    <property type="match status" value="1"/>
</dbReference>
<dbReference type="Pfam" id="PF13524">
    <property type="entry name" value="Glyco_trans_1_2"/>
    <property type="match status" value="1"/>
</dbReference>
<dbReference type="EC" id="2.4.-.-" evidence="3"/>
<name>A0ABY4MZ84_9MICO</name>
<protein>
    <submittedName>
        <fullName evidence="3">Glycosyltransferase</fullName>
        <ecNumber evidence="3">2.4.-.-</ecNumber>
    </submittedName>
</protein>
<organism evidence="3">
    <name type="scientific">Gulosibacter sediminis</name>
    <dbReference type="NCBI Taxonomy" id="1729695"/>
    <lineage>
        <taxon>Bacteria</taxon>
        <taxon>Bacillati</taxon>
        <taxon>Actinomycetota</taxon>
        <taxon>Actinomycetes</taxon>
        <taxon>Micrococcales</taxon>
        <taxon>Microbacteriaceae</taxon>
        <taxon>Gulosibacter</taxon>
    </lineage>
</organism>
<sequence length="627" mass="71030">MSRTPSDWRTALWHLRHGGPSQLREWQRRQRLGVNEAPRKASTDSFDPLDVESYEPIERPKAFGELRVAVIMDDFSLQAWGYEFTTVELKPATWREQMLDVDLLFVESAWNGNHGAWQYQLTGSRAPSQALRDVVEYCREKGIPTAFWNKEDPPHFEDFLDTAKLFDTVFTSDANKLPEYRERLGHDRVDVLNFAAQPAIHNPIRAHGGEPEGDIAFAGMYFAHKYPERREQMDLLLGAASDVSAKMPRGLTIYSRFAGGDENYQFPAPFDERVVGSLPYDKMLSAYREHKVFLNVNSVVDSPSMCARRVFEITASGTPVVSAPSEAIPNYFSQDEVLVVDTPENARWGMRALVNSAQLRDRMVHRAQRKIWGEHTYTHRAEQVLRAAGIEHESATKRRSVTAMVSTNRPGQVRHALEQVARQQGVDVQLALVTHGFDLDVADYRAQARELGLEHVEVHRGDEAWELGDCLNQLVRMADGDFVAKMDDDDLYGPQYLLDQTNALWFSGADVVGKQANYLYLGSRDAILLRNPEREHRWTTFVAGPTLVGSRETFAANPFESRSRGEDTAFLRSVGDSGGRVYSADRFNFLQMRGSTSHTWQVADLEFLANARVESYGLNEQHVLVGE</sequence>
<evidence type="ECO:0000313" key="3">
    <source>
        <dbReference type="EMBL" id="UQN15089.1"/>
    </source>
</evidence>
<evidence type="ECO:0000259" key="2">
    <source>
        <dbReference type="Pfam" id="PF13524"/>
    </source>
</evidence>
<gene>
    <name evidence="3" type="ORF">M3M28_01065</name>
</gene>
<keyword evidence="3" id="KW-0808">Transferase</keyword>
<dbReference type="GO" id="GO:0016757">
    <property type="term" value="F:glycosyltransferase activity"/>
    <property type="evidence" value="ECO:0007669"/>
    <property type="project" value="UniProtKB-KW"/>
</dbReference>
<proteinExistence type="predicted"/>
<dbReference type="Pfam" id="PF00535">
    <property type="entry name" value="Glycos_transf_2"/>
    <property type="match status" value="1"/>
</dbReference>
<dbReference type="Gene3D" id="3.40.50.2000">
    <property type="entry name" value="Glycogen Phosphorylase B"/>
    <property type="match status" value="1"/>
</dbReference>
<dbReference type="CDD" id="cd00761">
    <property type="entry name" value="Glyco_tranf_GTA_type"/>
    <property type="match status" value="1"/>
</dbReference>
<accession>A0ABY4MZ84</accession>
<dbReference type="SUPFAM" id="SSF53756">
    <property type="entry name" value="UDP-Glycosyltransferase/glycogen phosphorylase"/>
    <property type="match status" value="1"/>
</dbReference>